<dbReference type="KEGG" id="gsl:Gasu_50130"/>
<proteinExistence type="predicted"/>
<dbReference type="AlphaFoldDB" id="M2XC00"/>
<dbReference type="GeneID" id="17086328"/>
<dbReference type="RefSeq" id="XP_005703937.1">
    <property type="nucleotide sequence ID" value="XM_005703880.1"/>
</dbReference>
<accession>M2XC00</accession>
<dbReference type="EMBL" id="KB454532">
    <property type="protein sequence ID" value="EME27417.1"/>
    <property type="molecule type" value="Genomic_DNA"/>
</dbReference>
<sequence>MGYEVDRRYFLFWNGMLVSRFLTRRHCQFWWTLCRRSFSNISETNNGGGFVVNSGTVTKVRWLRGAESLQSMQNEKDDLNTVQKEQKLELTSTERFRRMRERSVVPYLLKRVQQLVSQQDLNGAWRALCILAAPGNKDVVESLDLQCINDMFSIFERNNEYESICMFFGLLDRIGVTKRFSRVILHWMILSHLKAGRPGSAIKLVVQKLAPLDEQQLEEILAAAAEAGQNEVYQRFLEKLKNENVSALDSFSRISCSTNELAENEKSSPRVRKVTGMKTAIQYSLRQSLKHSDMEGALQICEEYIHRDKSIAGKLALILVQQLAKSKGYHCAYAALEIFREHFPELENRELLENLTIGLAQRGQICSFGHYLSLQVVFSEKNSKAIPGHLLFKTSTNPFSIAFLCETLHFSREGNLRRAFELSLERDKFSAALELFREIVRFGYDRPSCFLSLFRGAVRVAKPSAVSSSTIHISILEERLLALGFLKHPEPFVDLMVERNILDKHDAKILILDALNSGEVDFASFVLRERLLAKSSYSMEDYYLVQKIASVCKDKNLEDARKKWIEVSKEIFTPVTV</sequence>
<evidence type="ECO:0000313" key="2">
    <source>
        <dbReference type="Proteomes" id="UP000030680"/>
    </source>
</evidence>
<keyword evidence="2" id="KW-1185">Reference proteome</keyword>
<dbReference type="Proteomes" id="UP000030680">
    <property type="component" value="Unassembled WGS sequence"/>
</dbReference>
<name>M2XC00_GALSU</name>
<dbReference type="OrthoDB" id="10310288at2759"/>
<evidence type="ECO:0000313" key="1">
    <source>
        <dbReference type="EMBL" id="EME27417.1"/>
    </source>
</evidence>
<organism evidence="1 2">
    <name type="scientific">Galdieria sulphuraria</name>
    <name type="common">Red alga</name>
    <dbReference type="NCBI Taxonomy" id="130081"/>
    <lineage>
        <taxon>Eukaryota</taxon>
        <taxon>Rhodophyta</taxon>
        <taxon>Bangiophyceae</taxon>
        <taxon>Galdieriales</taxon>
        <taxon>Galdieriaceae</taxon>
        <taxon>Galdieria</taxon>
    </lineage>
</organism>
<reference evidence="2" key="1">
    <citation type="journal article" date="2013" name="Science">
        <title>Gene transfer from bacteria and archaea facilitated evolution of an extremophilic eukaryote.</title>
        <authorList>
            <person name="Schonknecht G."/>
            <person name="Chen W.H."/>
            <person name="Ternes C.M."/>
            <person name="Barbier G.G."/>
            <person name="Shrestha R.P."/>
            <person name="Stanke M."/>
            <person name="Brautigam A."/>
            <person name="Baker B.J."/>
            <person name="Banfield J.F."/>
            <person name="Garavito R.M."/>
            <person name="Carr K."/>
            <person name="Wilkerson C."/>
            <person name="Rensing S.A."/>
            <person name="Gagneul D."/>
            <person name="Dickenson N.E."/>
            <person name="Oesterhelt C."/>
            <person name="Lercher M.J."/>
            <person name="Weber A.P."/>
        </authorList>
    </citation>
    <scope>NUCLEOTIDE SEQUENCE [LARGE SCALE GENOMIC DNA]</scope>
    <source>
        <strain evidence="2">074W</strain>
    </source>
</reference>
<dbReference type="Gramene" id="EME27417">
    <property type="protein sequence ID" value="EME27417"/>
    <property type="gene ID" value="Gasu_50130"/>
</dbReference>
<gene>
    <name evidence="1" type="ORF">Gasu_50130</name>
</gene>
<protein>
    <submittedName>
        <fullName evidence="1">Uncharacterized protein</fullName>
    </submittedName>
</protein>